<sequence length="125" mass="14511">MGRRSLIEYDQTPDVHFFLCRQCRAHIALTQEFFFTDIMMNAGIFKNVVNVQVDGQAHNRTEGPNQVANAHCNRCNRLLGWKFVEVRNNTIIVKPGRFLLHLNKLLLWDGNQMLYSDTHQPVEIA</sequence>
<dbReference type="InterPro" id="IPR039058">
    <property type="entry name" value="Yippee_fam"/>
</dbReference>
<dbReference type="InterPro" id="IPR034751">
    <property type="entry name" value="Yippee"/>
</dbReference>
<evidence type="ECO:0000259" key="5">
    <source>
        <dbReference type="PROSITE" id="PS51792"/>
    </source>
</evidence>
<dbReference type="Pfam" id="PF03226">
    <property type="entry name" value="Yippee-Mis18"/>
    <property type="match status" value="1"/>
</dbReference>
<proteinExistence type="inferred from homology"/>
<dbReference type="PROSITE" id="PS51792">
    <property type="entry name" value="YIPPEE"/>
    <property type="match status" value="1"/>
</dbReference>
<accession>A0A5J5C1U5</accession>
<evidence type="ECO:0000256" key="4">
    <source>
        <dbReference type="RuleBase" id="RU110713"/>
    </source>
</evidence>
<gene>
    <name evidence="6" type="ORF">F0562_000922</name>
</gene>
<evidence type="ECO:0000313" key="7">
    <source>
        <dbReference type="Proteomes" id="UP000325577"/>
    </source>
</evidence>
<evidence type="ECO:0000313" key="6">
    <source>
        <dbReference type="EMBL" id="KAA8549238.1"/>
    </source>
</evidence>
<organism evidence="6 7">
    <name type="scientific">Nyssa sinensis</name>
    <dbReference type="NCBI Taxonomy" id="561372"/>
    <lineage>
        <taxon>Eukaryota</taxon>
        <taxon>Viridiplantae</taxon>
        <taxon>Streptophyta</taxon>
        <taxon>Embryophyta</taxon>
        <taxon>Tracheophyta</taxon>
        <taxon>Spermatophyta</taxon>
        <taxon>Magnoliopsida</taxon>
        <taxon>eudicotyledons</taxon>
        <taxon>Gunneridae</taxon>
        <taxon>Pentapetalae</taxon>
        <taxon>asterids</taxon>
        <taxon>Cornales</taxon>
        <taxon>Nyssaceae</taxon>
        <taxon>Nyssa</taxon>
    </lineage>
</organism>
<evidence type="ECO:0000256" key="3">
    <source>
        <dbReference type="ARBA" id="ARBA00022833"/>
    </source>
</evidence>
<dbReference type="PANTHER" id="PTHR13848">
    <property type="entry name" value="PROTEIN YIPPEE-LIKE CG15309-RELATED"/>
    <property type="match status" value="1"/>
</dbReference>
<dbReference type="AlphaFoldDB" id="A0A5J5C1U5"/>
<comment type="similarity">
    <text evidence="1 4">Belongs to the yippee family.</text>
</comment>
<name>A0A5J5C1U5_9ASTE</name>
<keyword evidence="2" id="KW-0479">Metal-binding</keyword>
<dbReference type="InterPro" id="IPR004910">
    <property type="entry name" value="Yippee/Mis18/Cereblon"/>
</dbReference>
<evidence type="ECO:0000256" key="1">
    <source>
        <dbReference type="ARBA" id="ARBA00005613"/>
    </source>
</evidence>
<dbReference type="OrthoDB" id="1744785at2759"/>
<feature type="domain" description="Yippee" evidence="5">
    <location>
        <begin position="16"/>
        <end position="109"/>
    </location>
</feature>
<dbReference type="GO" id="GO:0046872">
    <property type="term" value="F:metal ion binding"/>
    <property type="evidence" value="ECO:0007669"/>
    <property type="project" value="UniProtKB-KW"/>
</dbReference>
<dbReference type="EMBL" id="CM018031">
    <property type="protein sequence ID" value="KAA8549238.1"/>
    <property type="molecule type" value="Genomic_DNA"/>
</dbReference>
<dbReference type="Proteomes" id="UP000325577">
    <property type="component" value="Linkage Group LG0"/>
</dbReference>
<evidence type="ECO:0000256" key="2">
    <source>
        <dbReference type="ARBA" id="ARBA00022723"/>
    </source>
</evidence>
<keyword evidence="7" id="KW-1185">Reference proteome</keyword>
<keyword evidence="3" id="KW-0862">Zinc</keyword>
<reference evidence="6 7" key="1">
    <citation type="submission" date="2019-09" db="EMBL/GenBank/DDBJ databases">
        <title>A chromosome-level genome assembly of the Chinese tupelo Nyssa sinensis.</title>
        <authorList>
            <person name="Yang X."/>
            <person name="Kang M."/>
            <person name="Yang Y."/>
            <person name="Xiong H."/>
            <person name="Wang M."/>
            <person name="Zhang Z."/>
            <person name="Wang Z."/>
            <person name="Wu H."/>
            <person name="Ma T."/>
            <person name="Liu J."/>
            <person name="Xi Z."/>
        </authorList>
    </citation>
    <scope>NUCLEOTIDE SEQUENCE [LARGE SCALE GENOMIC DNA]</scope>
    <source>
        <strain evidence="6">J267</strain>
        <tissue evidence="6">Leaf</tissue>
    </source>
</reference>
<protein>
    <recommendedName>
        <fullName evidence="4">Protein yippee-like</fullName>
    </recommendedName>
</protein>